<feature type="domain" description="Ig-like" evidence="8">
    <location>
        <begin position="370"/>
        <end position="453"/>
    </location>
</feature>
<proteinExistence type="predicted"/>
<dbReference type="GO" id="GO:0098609">
    <property type="term" value="P:cell-cell adhesion"/>
    <property type="evidence" value="ECO:0007669"/>
    <property type="project" value="TreeGrafter"/>
</dbReference>
<keyword evidence="11" id="KW-1185">Reference proteome</keyword>
<dbReference type="InterPro" id="IPR003599">
    <property type="entry name" value="Ig_sub"/>
</dbReference>
<dbReference type="InterPro" id="IPR003598">
    <property type="entry name" value="Ig_sub2"/>
</dbReference>
<dbReference type="Pfam" id="PF08205">
    <property type="entry name" value="C2-set_2"/>
    <property type="match status" value="1"/>
</dbReference>
<keyword evidence="3" id="KW-1015">Disulfide bond</keyword>
<dbReference type="InterPro" id="IPR036116">
    <property type="entry name" value="FN3_sf"/>
</dbReference>
<dbReference type="EMBL" id="KZ308673">
    <property type="protein sequence ID" value="KAG8232950.1"/>
    <property type="molecule type" value="Genomic_DNA"/>
</dbReference>
<reference evidence="10" key="1">
    <citation type="submission" date="2013-04" db="EMBL/GenBank/DDBJ databases">
        <authorList>
            <person name="Qu J."/>
            <person name="Murali S.C."/>
            <person name="Bandaranaike D."/>
            <person name="Bellair M."/>
            <person name="Blankenburg K."/>
            <person name="Chao H."/>
            <person name="Dinh H."/>
            <person name="Doddapaneni H."/>
            <person name="Downs B."/>
            <person name="Dugan-Rocha S."/>
            <person name="Elkadiri S."/>
            <person name="Gnanaolivu R.D."/>
            <person name="Hernandez B."/>
            <person name="Javaid M."/>
            <person name="Jayaseelan J.C."/>
            <person name="Lee S."/>
            <person name="Li M."/>
            <person name="Ming W."/>
            <person name="Munidasa M."/>
            <person name="Muniz J."/>
            <person name="Nguyen L."/>
            <person name="Ongeri F."/>
            <person name="Osuji N."/>
            <person name="Pu L.-L."/>
            <person name="Puazo M."/>
            <person name="Qu C."/>
            <person name="Quiroz J."/>
            <person name="Raj R."/>
            <person name="Weissenberger G."/>
            <person name="Xin Y."/>
            <person name="Zou X."/>
            <person name="Han Y."/>
            <person name="Richards S."/>
            <person name="Worley K."/>
            <person name="Muzny D."/>
            <person name="Gibbs R."/>
        </authorList>
    </citation>
    <scope>NUCLEOTIDE SEQUENCE</scope>
    <source>
        <strain evidence="10">Sampled in the wild</strain>
    </source>
</reference>
<dbReference type="CDD" id="cd00063">
    <property type="entry name" value="FN3"/>
    <property type="match status" value="1"/>
</dbReference>
<dbReference type="PANTHER" id="PTHR11640">
    <property type="entry name" value="NEPHRIN"/>
    <property type="match status" value="1"/>
</dbReference>
<evidence type="ECO:0000256" key="7">
    <source>
        <dbReference type="SAM" id="Phobius"/>
    </source>
</evidence>
<dbReference type="InterPro" id="IPR013783">
    <property type="entry name" value="Ig-like_fold"/>
</dbReference>
<dbReference type="Pfam" id="PF00041">
    <property type="entry name" value="fn3"/>
    <property type="match status" value="1"/>
</dbReference>
<feature type="domain" description="Fibronectin type-III" evidence="9">
    <location>
        <begin position="687"/>
        <end position="813"/>
    </location>
</feature>
<dbReference type="InterPro" id="IPR051275">
    <property type="entry name" value="Cell_adhesion_signaling"/>
</dbReference>
<keyword evidence="7" id="KW-1133">Transmembrane helix</keyword>
<dbReference type="GO" id="GO:0005886">
    <property type="term" value="C:plasma membrane"/>
    <property type="evidence" value="ECO:0007669"/>
    <property type="project" value="TreeGrafter"/>
</dbReference>
<dbReference type="InterPro" id="IPR013162">
    <property type="entry name" value="CD80_C2-set"/>
</dbReference>
<dbReference type="SUPFAM" id="SSF48726">
    <property type="entry name" value="Immunoglobulin"/>
    <property type="match status" value="6"/>
</dbReference>
<dbReference type="InterPro" id="IPR036179">
    <property type="entry name" value="Ig-like_dom_sf"/>
</dbReference>
<dbReference type="SMART" id="SM00408">
    <property type="entry name" value="IGc2"/>
    <property type="match status" value="6"/>
</dbReference>
<dbReference type="GO" id="GO:0050839">
    <property type="term" value="F:cell adhesion molecule binding"/>
    <property type="evidence" value="ECO:0007669"/>
    <property type="project" value="TreeGrafter"/>
</dbReference>
<dbReference type="InterPro" id="IPR007110">
    <property type="entry name" value="Ig-like_dom"/>
</dbReference>
<evidence type="ECO:0000256" key="4">
    <source>
        <dbReference type="ARBA" id="ARBA00023180"/>
    </source>
</evidence>
<dbReference type="SMART" id="SM00060">
    <property type="entry name" value="FN3"/>
    <property type="match status" value="1"/>
</dbReference>
<evidence type="ECO:0000313" key="11">
    <source>
        <dbReference type="Proteomes" id="UP000792457"/>
    </source>
</evidence>
<feature type="region of interest" description="Disordered" evidence="6">
    <location>
        <begin position="91"/>
        <end position="119"/>
    </location>
</feature>
<dbReference type="PROSITE" id="PS50853">
    <property type="entry name" value="FN3"/>
    <property type="match status" value="1"/>
</dbReference>
<evidence type="ECO:0000256" key="6">
    <source>
        <dbReference type="SAM" id="MobiDB-lite"/>
    </source>
</evidence>
<dbReference type="PROSITE" id="PS50835">
    <property type="entry name" value="IG_LIKE"/>
    <property type="match status" value="7"/>
</dbReference>
<keyword evidence="4" id="KW-0325">Glycoprotein</keyword>
<feature type="domain" description="Ig-like" evidence="8">
    <location>
        <begin position="95"/>
        <end position="187"/>
    </location>
</feature>
<dbReference type="OrthoDB" id="5857426at2759"/>
<evidence type="ECO:0000256" key="3">
    <source>
        <dbReference type="ARBA" id="ARBA00023157"/>
    </source>
</evidence>
<keyword evidence="7" id="KW-0812">Transmembrane</keyword>
<keyword evidence="2 7" id="KW-0472">Membrane</keyword>
<gene>
    <name evidence="10" type="ORF">J437_LFUL013378</name>
</gene>
<keyword evidence="5" id="KW-0393">Immunoglobulin domain</keyword>
<sequence length="1254" mass="136683">MATEEAKDTREGEDVTLECRFRPQIAAQTVLTFFWLRINRRNHDNVAIQQTPLNSNYNYERDNGRFECRVKAAGSGTDIHSQAFRLTVLTRPSPPRASPAAPIATEGKPISLTCSSTGGSPDPEIRWYKEGVAQPLDAVVKAGGSRDAPTTAVLSLTPQKSDDGAVYRCMVWNRAMGEGEKMEATVTLNVNYFPRVEVGPENPLRVEVDGTAVLQCSVDAKPPANGIRWSRNGRYVSSSPNHTLRRVSLTEAGAYTCSADNGLGRPGEATLALDVLHGPTVTVEQSREAEEGESVTARCEVSANPPPVAVEWFREGSPEFRQSGSTLRLIRVSALEAGRYVCRATNALSPGASGRRTGNATLTLRVRHRPGKARITPDRPVAVEGGGVTLSCSANPPGWPAPQFRWWRDGSETAVATGAQYSITAAHLTNEGTYHCQPSNDVGLGSTASVLLRVHQAPRFITKLQPHVTKRAGDNNLSVTCTAQGKPRPMIRWMKDGEEIAVAGSALGEGIESEMGAVELYKTTSEESEGRAGIVTVQSTLYFTGPGRPQGDRLLPSDRGRYSCVFENEVKRAESIMQLRIEHPPIALHQYNKVAYDIREAGYIVCEVQAYPKPEFEWSFAGVTLDPKSSGHYSVNTTALPGDIHRSVLHLEGVWESDYGEYSCRAANGMGALRASLRLQPKGPPERPGVPSATPLGPGTVSLRWTPGFDGGLQNTKYFVSYRKIGANDESPDCQPQFGYNGRSYNSIGANAVPSSDTREIIGGWEEFDCQRNNPCNVTNLQQHHTYVFKVKAYNTKGSSNYSDEVTATTKVDRLPEPQQVTYDPKSRVVSINVASSCLQFVGLIEATDERTGEWHHVETVAISGTTRREVALPDRDSDDIVGVGAVMVHTTPPTALERHVRVRLCLQSNQDICGEYVEAEIGPSYVKEAPMLATPTIIAIIVSCVVFVLFVGLLLIFCRCKRNQKKVKKDFEMESSTVRPNIVAQQPPPPYYPSGMENKGLEQSIDLVGDDTSKNPVYNGGSGQNGYGYHGNPPASNNINGGEWVNMGYMDNSYSNSNNGGSVNSQDSLWQVKNGGGGSSIGGGPNGDIQHGHHIQSAQPMIGQQQGLPMHHHPERPYAYDPLGPPPNHISNYGGDDYSHYPPPPPSSATPSSGAMPPMSQGEDYLNQRNRDYMGPNTGGPNDAYAPIHKQKKRMDHLDSPYHDVSGLPDPYLDQDSDENKTQHVSLSFDESLESGYSTPNSRNRRVIREIIV</sequence>
<feature type="compositionally biased region" description="Low complexity" evidence="6">
    <location>
        <begin position="1150"/>
        <end position="1161"/>
    </location>
</feature>
<name>A0A8K0KFW7_LADFU</name>
<organism evidence="10 11">
    <name type="scientific">Ladona fulva</name>
    <name type="common">Scarce chaser dragonfly</name>
    <name type="synonym">Libellula fulva</name>
    <dbReference type="NCBI Taxonomy" id="123851"/>
    <lineage>
        <taxon>Eukaryota</taxon>
        <taxon>Metazoa</taxon>
        <taxon>Ecdysozoa</taxon>
        <taxon>Arthropoda</taxon>
        <taxon>Hexapoda</taxon>
        <taxon>Insecta</taxon>
        <taxon>Pterygota</taxon>
        <taxon>Palaeoptera</taxon>
        <taxon>Odonata</taxon>
        <taxon>Epiprocta</taxon>
        <taxon>Anisoptera</taxon>
        <taxon>Libelluloidea</taxon>
        <taxon>Libellulidae</taxon>
        <taxon>Ladona</taxon>
    </lineage>
</organism>
<feature type="domain" description="Ig-like" evidence="8">
    <location>
        <begin position="584"/>
        <end position="680"/>
    </location>
</feature>
<dbReference type="CDD" id="cd00096">
    <property type="entry name" value="Ig"/>
    <property type="match status" value="2"/>
</dbReference>
<dbReference type="SMART" id="SM00409">
    <property type="entry name" value="IG"/>
    <property type="match status" value="7"/>
</dbReference>
<feature type="domain" description="Ig-like" evidence="8">
    <location>
        <begin position="458"/>
        <end position="582"/>
    </location>
</feature>
<dbReference type="Pfam" id="PF13895">
    <property type="entry name" value="Ig_2"/>
    <property type="match status" value="2"/>
</dbReference>
<feature type="compositionally biased region" description="Polar residues" evidence="6">
    <location>
        <begin position="1097"/>
        <end position="1108"/>
    </location>
</feature>
<dbReference type="SUPFAM" id="SSF49265">
    <property type="entry name" value="Fibronectin type III"/>
    <property type="match status" value="1"/>
</dbReference>
<evidence type="ECO:0000259" key="9">
    <source>
        <dbReference type="PROSITE" id="PS50853"/>
    </source>
</evidence>
<comment type="subcellular location">
    <subcellularLocation>
        <location evidence="1">Membrane</location>
        <topology evidence="1">Single-pass type I membrane protein</topology>
    </subcellularLocation>
</comment>
<feature type="compositionally biased region" description="Gly residues" evidence="6">
    <location>
        <begin position="1075"/>
        <end position="1087"/>
    </location>
</feature>
<reference evidence="10" key="2">
    <citation type="submission" date="2017-10" db="EMBL/GenBank/DDBJ databases">
        <title>Ladona fulva Genome sequencing and assembly.</title>
        <authorList>
            <person name="Murali S."/>
            <person name="Richards S."/>
            <person name="Bandaranaike D."/>
            <person name="Bellair M."/>
            <person name="Blankenburg K."/>
            <person name="Chao H."/>
            <person name="Dinh H."/>
            <person name="Doddapaneni H."/>
            <person name="Dugan-Rocha S."/>
            <person name="Elkadiri S."/>
            <person name="Gnanaolivu R."/>
            <person name="Hernandez B."/>
            <person name="Skinner E."/>
            <person name="Javaid M."/>
            <person name="Lee S."/>
            <person name="Li M."/>
            <person name="Ming W."/>
            <person name="Munidasa M."/>
            <person name="Muniz J."/>
            <person name="Nguyen L."/>
            <person name="Hughes D."/>
            <person name="Osuji N."/>
            <person name="Pu L.-L."/>
            <person name="Puazo M."/>
            <person name="Qu C."/>
            <person name="Quiroz J."/>
            <person name="Raj R."/>
            <person name="Weissenberger G."/>
            <person name="Xin Y."/>
            <person name="Zou X."/>
            <person name="Han Y."/>
            <person name="Worley K."/>
            <person name="Muzny D."/>
            <person name="Gibbs R."/>
        </authorList>
    </citation>
    <scope>NUCLEOTIDE SEQUENCE</scope>
    <source>
        <strain evidence="10">Sampled in the wild</strain>
    </source>
</reference>
<evidence type="ECO:0000259" key="8">
    <source>
        <dbReference type="PROSITE" id="PS50835"/>
    </source>
</evidence>
<evidence type="ECO:0000256" key="1">
    <source>
        <dbReference type="ARBA" id="ARBA00004479"/>
    </source>
</evidence>
<dbReference type="Gene3D" id="2.60.40.10">
    <property type="entry name" value="Immunoglobulins"/>
    <property type="match status" value="7"/>
</dbReference>
<dbReference type="InterPro" id="IPR003961">
    <property type="entry name" value="FN3_dom"/>
</dbReference>
<dbReference type="AlphaFoldDB" id="A0A8K0KFW7"/>
<evidence type="ECO:0000313" key="10">
    <source>
        <dbReference type="EMBL" id="KAG8232950.1"/>
    </source>
</evidence>
<dbReference type="Pfam" id="PF13927">
    <property type="entry name" value="Ig_3"/>
    <property type="match status" value="3"/>
</dbReference>
<feature type="domain" description="Ig-like" evidence="8">
    <location>
        <begin position="194"/>
        <end position="272"/>
    </location>
</feature>
<feature type="domain" description="Ig-like" evidence="8">
    <location>
        <begin position="1"/>
        <end position="87"/>
    </location>
</feature>
<feature type="transmembrane region" description="Helical" evidence="7">
    <location>
        <begin position="938"/>
        <end position="959"/>
    </location>
</feature>
<accession>A0A8K0KFW7</accession>
<comment type="caution">
    <text evidence="10">The sequence shown here is derived from an EMBL/GenBank/DDBJ whole genome shotgun (WGS) entry which is preliminary data.</text>
</comment>
<dbReference type="Proteomes" id="UP000792457">
    <property type="component" value="Unassembled WGS sequence"/>
</dbReference>
<protein>
    <submittedName>
        <fullName evidence="10">Uncharacterized protein</fullName>
    </submittedName>
</protein>
<feature type="domain" description="Ig-like" evidence="8">
    <location>
        <begin position="279"/>
        <end position="363"/>
    </location>
</feature>
<dbReference type="GO" id="GO:0005911">
    <property type="term" value="C:cell-cell junction"/>
    <property type="evidence" value="ECO:0007669"/>
    <property type="project" value="TreeGrafter"/>
</dbReference>
<feature type="region of interest" description="Disordered" evidence="6">
    <location>
        <begin position="1059"/>
        <end position="1242"/>
    </location>
</feature>
<dbReference type="PANTHER" id="PTHR11640:SF134">
    <property type="entry name" value="ECHINOID, ISOFORM A-RELATED"/>
    <property type="match status" value="1"/>
</dbReference>
<evidence type="ECO:0000256" key="5">
    <source>
        <dbReference type="ARBA" id="ARBA00023319"/>
    </source>
</evidence>
<evidence type="ECO:0000256" key="2">
    <source>
        <dbReference type="ARBA" id="ARBA00023136"/>
    </source>
</evidence>
<feature type="compositionally biased region" description="Low complexity" evidence="6">
    <location>
        <begin position="1059"/>
        <end position="1069"/>
    </location>
</feature>